<keyword evidence="4" id="KW-1185">Reference proteome</keyword>
<gene>
    <name evidence="3" type="ORF">JTE90_024340</name>
</gene>
<feature type="transmembrane region" description="Helical" evidence="2">
    <location>
        <begin position="88"/>
        <end position="108"/>
    </location>
</feature>
<keyword evidence="2" id="KW-0472">Membrane</keyword>
<dbReference type="EMBL" id="JAFNEN010000005">
    <property type="protein sequence ID" value="KAG8201471.1"/>
    <property type="molecule type" value="Genomic_DNA"/>
</dbReference>
<comment type="caution">
    <text evidence="3">The sequence shown here is derived from an EMBL/GenBank/DDBJ whole genome shotgun (WGS) entry which is preliminary data.</text>
</comment>
<evidence type="ECO:0000256" key="2">
    <source>
        <dbReference type="SAM" id="Phobius"/>
    </source>
</evidence>
<keyword evidence="2" id="KW-0812">Transmembrane</keyword>
<feature type="region of interest" description="Disordered" evidence="1">
    <location>
        <begin position="324"/>
        <end position="354"/>
    </location>
</feature>
<dbReference type="Proteomes" id="UP000827092">
    <property type="component" value="Unassembled WGS sequence"/>
</dbReference>
<protein>
    <submittedName>
        <fullName evidence="3">Uncharacterized protein</fullName>
    </submittedName>
</protein>
<evidence type="ECO:0000313" key="3">
    <source>
        <dbReference type="EMBL" id="KAG8201471.1"/>
    </source>
</evidence>
<feature type="compositionally biased region" description="Basic and acidic residues" evidence="1">
    <location>
        <begin position="341"/>
        <end position="354"/>
    </location>
</feature>
<organism evidence="3 4">
    <name type="scientific">Oedothorax gibbosus</name>
    <dbReference type="NCBI Taxonomy" id="931172"/>
    <lineage>
        <taxon>Eukaryota</taxon>
        <taxon>Metazoa</taxon>
        <taxon>Ecdysozoa</taxon>
        <taxon>Arthropoda</taxon>
        <taxon>Chelicerata</taxon>
        <taxon>Arachnida</taxon>
        <taxon>Araneae</taxon>
        <taxon>Araneomorphae</taxon>
        <taxon>Entelegynae</taxon>
        <taxon>Araneoidea</taxon>
        <taxon>Linyphiidae</taxon>
        <taxon>Erigoninae</taxon>
        <taxon>Oedothorax</taxon>
    </lineage>
</organism>
<evidence type="ECO:0000256" key="1">
    <source>
        <dbReference type="SAM" id="MobiDB-lite"/>
    </source>
</evidence>
<evidence type="ECO:0000313" key="4">
    <source>
        <dbReference type="Proteomes" id="UP000827092"/>
    </source>
</evidence>
<dbReference type="AlphaFoldDB" id="A0AAV6VZD8"/>
<accession>A0AAV6VZD8</accession>
<reference evidence="3 4" key="1">
    <citation type="journal article" date="2022" name="Nat. Ecol. Evol.">
        <title>A masculinizing supergene underlies an exaggerated male reproductive morph in a spider.</title>
        <authorList>
            <person name="Hendrickx F."/>
            <person name="De Corte Z."/>
            <person name="Sonet G."/>
            <person name="Van Belleghem S.M."/>
            <person name="Kostlbacher S."/>
            <person name="Vangestel C."/>
        </authorList>
    </citation>
    <scope>NUCLEOTIDE SEQUENCE [LARGE SCALE GENOMIC DNA]</scope>
    <source>
        <strain evidence="3">W744_W776</strain>
    </source>
</reference>
<proteinExistence type="predicted"/>
<sequence>MKSGRKEAHGNSKSTADPGAQRCVALILTQRSTSPRNDVTERVTFVWFHYKAVLHCRKSGLYSEFSSLILLTFSKASRRLFSKMMQHVLFLIILGCIFPTFMLSPVPLVDQTQQKVSDDVKELENLRNEFSKHSNASDNSHPEPSEPLPTPLPNIEEPQANSRSAIFRHRGITEAKKSRGYWNKNPQPASEDYAKYAGIQYSPSDLAAYVFTTGDEEGVAVAVEELVREGMMGRTDAIDYLQDVKQNLAYLESEFEHQKNLEELKSRLYAKQPELSQMFPHVPRDQFLPDINTDKRDPKPVIAPSAPAITTESSPQQVVIATTLEPKGPPMPASTTASPKAADEPTNKDAQDKIIKEDVKDEDSKRRVPLRTTSTFTMEVIYKLAKDMFTQSILRDDPTAEDTLTGLVSFLEREVGNKRISAEMKEKVLEIVSAALVDSLREYQGYVSENQGPVYEDTGIYQHMPESSGSLSVSKVPMSEIYRKLAAQGHDNMMPINPKSNRLISNTMIAG</sequence>
<name>A0AAV6VZD8_9ARAC</name>
<feature type="region of interest" description="Disordered" evidence="1">
    <location>
        <begin position="131"/>
        <end position="160"/>
    </location>
</feature>
<keyword evidence="2" id="KW-1133">Transmembrane helix</keyword>